<gene>
    <name evidence="2" type="ORF">N495_16310</name>
</gene>
<dbReference type="PATRIC" id="fig|1379739.3.peg.3660"/>
<feature type="domain" description="DUF3797" evidence="1">
    <location>
        <begin position="1"/>
        <end position="48"/>
    </location>
</feature>
<sequence>MDVKTLLPIMRKYEKCPKCGSNRIGNGEGGIIIEDDTYTRTCKCGFKITINEDGKEDIEEIN</sequence>
<dbReference type="HOGENOM" id="CLU_201597_0_0_9"/>
<reference evidence="2 3" key="1">
    <citation type="submission" date="2014-06" db="EMBL/GenBank/DDBJ databases">
        <title>Genome characterization of distinct group I Clostridium botulinum lineages.</title>
        <authorList>
            <person name="Giordani F."/>
            <person name="Anselmo A."/>
            <person name="Fillo S."/>
            <person name="Palozzi A.M."/>
            <person name="Fortunato A."/>
            <person name="Gentile B."/>
            <person name="Ciammaruconi A."/>
            <person name="Anniballi F."/>
            <person name="De Medici D."/>
            <person name="Lista F."/>
        </authorList>
    </citation>
    <scope>NUCLEOTIDE SEQUENCE [LARGE SCALE GENOMIC DNA]</scope>
    <source>
        <strain evidence="2 3">B2 450</strain>
    </source>
</reference>
<name>A0A0D1AFZ9_CLOBO</name>
<dbReference type="Proteomes" id="UP000032250">
    <property type="component" value="Unassembled WGS sequence"/>
</dbReference>
<dbReference type="RefSeq" id="WP_043032520.1">
    <property type="nucleotide sequence ID" value="NZ_JXSU01000008.1"/>
</dbReference>
<dbReference type="Pfam" id="PF12677">
    <property type="entry name" value="DUF3797"/>
    <property type="match status" value="1"/>
</dbReference>
<protein>
    <recommendedName>
        <fullName evidence="1">DUF3797 domain-containing protein</fullName>
    </recommendedName>
</protein>
<comment type="caution">
    <text evidence="2">The sequence shown here is derived from an EMBL/GenBank/DDBJ whole genome shotgun (WGS) entry which is preliminary data.</text>
</comment>
<evidence type="ECO:0000259" key="1">
    <source>
        <dbReference type="Pfam" id="PF12677"/>
    </source>
</evidence>
<accession>A0A0D1AFZ9</accession>
<dbReference type="InterPro" id="IPR024256">
    <property type="entry name" value="DUF3797"/>
</dbReference>
<dbReference type="AlphaFoldDB" id="A0A0D1AFZ9"/>
<organism evidence="2 3">
    <name type="scientific">Clostridium botulinum B2 450</name>
    <dbReference type="NCBI Taxonomy" id="1379739"/>
    <lineage>
        <taxon>Bacteria</taxon>
        <taxon>Bacillati</taxon>
        <taxon>Bacillota</taxon>
        <taxon>Clostridia</taxon>
        <taxon>Eubacteriales</taxon>
        <taxon>Clostridiaceae</taxon>
        <taxon>Clostridium</taxon>
    </lineage>
</organism>
<evidence type="ECO:0000313" key="2">
    <source>
        <dbReference type="EMBL" id="KIS22049.1"/>
    </source>
</evidence>
<dbReference type="EMBL" id="JXSU01000008">
    <property type="protein sequence ID" value="KIS22049.1"/>
    <property type="molecule type" value="Genomic_DNA"/>
</dbReference>
<evidence type="ECO:0000313" key="3">
    <source>
        <dbReference type="Proteomes" id="UP000032250"/>
    </source>
</evidence>
<proteinExistence type="predicted"/>